<evidence type="ECO:0000313" key="2">
    <source>
        <dbReference type="EMBL" id="TSE21538.1"/>
    </source>
</evidence>
<accession>A0A554WD81</accession>
<dbReference type="Pfam" id="PF13519">
    <property type="entry name" value="VWA_2"/>
    <property type="match status" value="1"/>
</dbReference>
<sequence length="216" mass="23214">MRRPHAELGLLLTDDAAASAWRDGATRVRLDWPATLARKGPRSLRPADLVWRAVAPEPACLHVVVLDASGSMLRRGRLARAKAVALALLQRAARCGHHVALLLASGQGAQVLQPPAPARRALGVTVRAVGGGGGTPLAAALQRAETLAKGWARRVGGRAQRVLWLLTDGRVRQAPPRPALEVCVVVDADDDRPPLGQARQWAQRWQAHHVALNDWN</sequence>
<gene>
    <name evidence="2" type="ORF">Talka_00213</name>
</gene>
<dbReference type="EMBL" id="VJNB01000001">
    <property type="protein sequence ID" value="TSE21538.1"/>
    <property type="molecule type" value="Genomic_DNA"/>
</dbReference>
<name>A0A554WD81_9BURK</name>
<keyword evidence="3" id="KW-1185">Reference proteome</keyword>
<organism evidence="2 3">
    <name type="scientific">Tepidimonas alkaliphilus</name>
    <dbReference type="NCBI Taxonomy" id="2588942"/>
    <lineage>
        <taxon>Bacteria</taxon>
        <taxon>Pseudomonadati</taxon>
        <taxon>Pseudomonadota</taxon>
        <taxon>Betaproteobacteria</taxon>
        <taxon>Burkholderiales</taxon>
        <taxon>Tepidimonas</taxon>
    </lineage>
</organism>
<evidence type="ECO:0000313" key="3">
    <source>
        <dbReference type="Proteomes" id="UP000315736"/>
    </source>
</evidence>
<dbReference type="InterPro" id="IPR052989">
    <property type="entry name" value="Mg-chelatase_DI-like"/>
</dbReference>
<feature type="domain" description="VWFA" evidence="1">
    <location>
        <begin position="61"/>
        <end position="170"/>
    </location>
</feature>
<reference evidence="2 3" key="1">
    <citation type="submission" date="2019-07" db="EMBL/GenBank/DDBJ databases">
        <title>Tepidimonas alkaliphilus YIM 72238 draft genome.</title>
        <authorList>
            <person name="Da Costa M.S."/>
            <person name="Froufe H.J.C."/>
            <person name="Egas C."/>
            <person name="Albuquerque L."/>
        </authorList>
    </citation>
    <scope>NUCLEOTIDE SEQUENCE [LARGE SCALE GENOMIC DNA]</scope>
    <source>
        <strain evidence="2 3">YIM 72238</strain>
    </source>
</reference>
<dbReference type="PROSITE" id="PS50234">
    <property type="entry name" value="VWFA"/>
    <property type="match status" value="1"/>
</dbReference>
<dbReference type="InterPro" id="IPR002035">
    <property type="entry name" value="VWF_A"/>
</dbReference>
<dbReference type="SUPFAM" id="SSF53300">
    <property type="entry name" value="vWA-like"/>
    <property type="match status" value="1"/>
</dbReference>
<protein>
    <submittedName>
        <fullName evidence="2">Magnesium chelatase ATPase subunit D</fullName>
    </submittedName>
</protein>
<dbReference type="Proteomes" id="UP000315736">
    <property type="component" value="Unassembled WGS sequence"/>
</dbReference>
<comment type="caution">
    <text evidence="2">The sequence shown here is derived from an EMBL/GenBank/DDBJ whole genome shotgun (WGS) entry which is preliminary data.</text>
</comment>
<dbReference type="PANTHER" id="PTHR35023">
    <property type="entry name" value="CHELATASE-RELATED"/>
    <property type="match status" value="1"/>
</dbReference>
<dbReference type="AlphaFoldDB" id="A0A554WD81"/>
<dbReference type="PANTHER" id="PTHR35023:SF1">
    <property type="entry name" value="MG-PROTOPORPHYRIN IX CHELATASE"/>
    <property type="match status" value="1"/>
</dbReference>
<proteinExistence type="predicted"/>
<dbReference type="Gene3D" id="3.40.50.410">
    <property type="entry name" value="von Willebrand factor, type A domain"/>
    <property type="match status" value="1"/>
</dbReference>
<dbReference type="InterPro" id="IPR036465">
    <property type="entry name" value="vWFA_dom_sf"/>
</dbReference>
<evidence type="ECO:0000259" key="1">
    <source>
        <dbReference type="PROSITE" id="PS50234"/>
    </source>
</evidence>